<dbReference type="RefSeq" id="XP_009163186.1">
    <property type="nucleotide sequence ID" value="XM_009164922.1"/>
</dbReference>
<accession>A0A075A4B4</accession>
<sequence length="302" mass="34979">MTSRRSLRAVICTVPSKWSQTSHGSANTVTITELLETKRNCEAPDHILLRQQETSDLLTQRHNLRFRSSCTVDKYRRLDARIKCSIINAEREAVITEMQEACRKNEASLSAYKNNLICSLQMNNALLRASMRRTKAEIFRTAKEEKPTKLDFSLAQKDNTAFSERLEELSSTINRTKCIHSKLRFQYRTVKDNLLRQISEKAQLQRKISQKQAIMASVVEAVKKLNTNLREEKLHHQHRQSMRNIYAAPSVNDCIQQIKLSQSIDREIKLCEQRERLSQLIYQQKLNVLTKLCCSMSRKGAP</sequence>
<dbReference type="KEGG" id="ovi:T265_01007"/>
<evidence type="ECO:0000313" key="2">
    <source>
        <dbReference type="Proteomes" id="UP000054324"/>
    </source>
</evidence>
<dbReference type="OrthoDB" id="10351629at2759"/>
<dbReference type="EMBL" id="KL596628">
    <property type="protein sequence ID" value="KER33117.1"/>
    <property type="molecule type" value="Genomic_DNA"/>
</dbReference>
<dbReference type="CTD" id="20315195"/>
<dbReference type="AlphaFoldDB" id="A0A075A4B4"/>
<dbReference type="GeneID" id="20315195"/>
<gene>
    <name evidence="1" type="ORF">T265_01007</name>
</gene>
<reference evidence="1 2" key="1">
    <citation type="submission" date="2013-11" db="EMBL/GenBank/DDBJ databases">
        <title>Opisthorchis viverrini - life in the bile duct.</title>
        <authorList>
            <person name="Young N.D."/>
            <person name="Nagarajan N."/>
            <person name="Lin S.J."/>
            <person name="Korhonen P.K."/>
            <person name="Jex A.R."/>
            <person name="Hall R.S."/>
            <person name="Safavi-Hemami H."/>
            <person name="Kaewkong W."/>
            <person name="Bertrand D."/>
            <person name="Gao S."/>
            <person name="Seet Q."/>
            <person name="Wongkham S."/>
            <person name="Teh B.T."/>
            <person name="Wongkham C."/>
            <person name="Intapan P.M."/>
            <person name="Maleewong W."/>
            <person name="Yang X."/>
            <person name="Hu M."/>
            <person name="Wang Z."/>
            <person name="Hofmann A."/>
            <person name="Sternberg P.W."/>
            <person name="Tan P."/>
            <person name="Wang J."/>
            <person name="Gasser R.B."/>
        </authorList>
    </citation>
    <scope>NUCLEOTIDE SEQUENCE [LARGE SCALE GENOMIC DNA]</scope>
</reference>
<keyword evidence="2" id="KW-1185">Reference proteome</keyword>
<dbReference type="Proteomes" id="UP000054324">
    <property type="component" value="Unassembled WGS sequence"/>
</dbReference>
<evidence type="ECO:0008006" key="3">
    <source>
        <dbReference type="Google" id="ProtNLM"/>
    </source>
</evidence>
<evidence type="ECO:0000313" key="1">
    <source>
        <dbReference type="EMBL" id="KER33117.1"/>
    </source>
</evidence>
<name>A0A075A4B4_OPIVI</name>
<organism evidence="1 2">
    <name type="scientific">Opisthorchis viverrini</name>
    <name type="common">Southeast Asian liver fluke</name>
    <dbReference type="NCBI Taxonomy" id="6198"/>
    <lineage>
        <taxon>Eukaryota</taxon>
        <taxon>Metazoa</taxon>
        <taxon>Spiralia</taxon>
        <taxon>Lophotrochozoa</taxon>
        <taxon>Platyhelminthes</taxon>
        <taxon>Trematoda</taxon>
        <taxon>Digenea</taxon>
        <taxon>Opisthorchiida</taxon>
        <taxon>Opisthorchiata</taxon>
        <taxon>Opisthorchiidae</taxon>
        <taxon>Opisthorchis</taxon>
    </lineage>
</organism>
<protein>
    <recommendedName>
        <fullName evidence="3">DUF4201 domain-containing protein</fullName>
    </recommendedName>
</protein>
<proteinExistence type="predicted"/>